<dbReference type="CDD" id="cd01448">
    <property type="entry name" value="TST_Repeat_1"/>
    <property type="match status" value="1"/>
</dbReference>
<evidence type="ECO:0000259" key="3">
    <source>
        <dbReference type="PROSITE" id="PS50206"/>
    </source>
</evidence>
<dbReference type="PROSITE" id="PS50206">
    <property type="entry name" value="RHODANESE_3"/>
    <property type="match status" value="2"/>
</dbReference>
<reference evidence="4 5" key="1">
    <citation type="submission" date="2018-06" db="EMBL/GenBank/DDBJ databases">
        <title>Natronomonas sp. F16-60 a new haloarchaeon isolated from a solar saltern of Isla Cristina, Huelva, Spain.</title>
        <authorList>
            <person name="Duran-Viseras A."/>
            <person name="Sanchez-Porro C."/>
            <person name="Ventosa A."/>
        </authorList>
    </citation>
    <scope>NUCLEOTIDE SEQUENCE [LARGE SCALE GENOMIC DNA]</scope>
    <source>
        <strain evidence="4 5">F16-60</strain>
    </source>
</reference>
<dbReference type="PROSITE" id="PS00380">
    <property type="entry name" value="RHODANESE_1"/>
    <property type="match status" value="1"/>
</dbReference>
<dbReference type="Pfam" id="PF00581">
    <property type="entry name" value="Rhodanese"/>
    <property type="match status" value="2"/>
</dbReference>
<name>A0A554MUM8_9EURY</name>
<dbReference type="OrthoDB" id="9977at2157"/>
<protein>
    <recommendedName>
        <fullName evidence="2">Sulfurtransferase</fullName>
    </recommendedName>
</protein>
<keyword evidence="5" id="KW-1185">Reference proteome</keyword>
<evidence type="ECO:0000313" key="5">
    <source>
        <dbReference type="Proteomes" id="UP000319894"/>
    </source>
</evidence>
<feature type="domain" description="Rhodanese" evidence="3">
    <location>
        <begin position="164"/>
        <end position="283"/>
    </location>
</feature>
<keyword evidence="1" id="KW-0677">Repeat</keyword>
<dbReference type="AlphaFoldDB" id="A0A554MUM8"/>
<dbReference type="InterPro" id="IPR001307">
    <property type="entry name" value="Thiosulphate_STrfase_CS"/>
</dbReference>
<keyword evidence="2 4" id="KW-0808">Transferase</keyword>
<evidence type="ECO:0000256" key="1">
    <source>
        <dbReference type="ARBA" id="ARBA00022737"/>
    </source>
</evidence>
<dbReference type="EMBL" id="QMDX01000024">
    <property type="protein sequence ID" value="TSD08826.1"/>
    <property type="molecule type" value="Genomic_DNA"/>
</dbReference>
<dbReference type="CDD" id="cd01449">
    <property type="entry name" value="TST_Repeat_2"/>
    <property type="match status" value="1"/>
</dbReference>
<dbReference type="GO" id="GO:0004792">
    <property type="term" value="F:thiosulfate-cyanide sulfurtransferase activity"/>
    <property type="evidence" value="ECO:0007669"/>
    <property type="project" value="InterPro"/>
</dbReference>
<comment type="caution">
    <text evidence="4">The sequence shown here is derived from an EMBL/GenBank/DDBJ whole genome shotgun (WGS) entry which is preliminary data.</text>
</comment>
<feature type="domain" description="Rhodanese" evidence="3">
    <location>
        <begin position="27"/>
        <end position="134"/>
    </location>
</feature>
<proteinExistence type="predicted"/>
<dbReference type="PROSITE" id="PS00683">
    <property type="entry name" value="RHODANESE_2"/>
    <property type="match status" value="1"/>
</dbReference>
<evidence type="ECO:0000256" key="2">
    <source>
        <dbReference type="RuleBase" id="RU000507"/>
    </source>
</evidence>
<dbReference type="SMART" id="SM00450">
    <property type="entry name" value="RHOD"/>
    <property type="match status" value="2"/>
</dbReference>
<gene>
    <name evidence="4" type="ORF">DP107_17955</name>
</gene>
<dbReference type="InterPro" id="IPR036873">
    <property type="entry name" value="Rhodanese-like_dom_sf"/>
</dbReference>
<dbReference type="Gene3D" id="3.40.250.10">
    <property type="entry name" value="Rhodanese-like domain"/>
    <property type="match status" value="2"/>
</dbReference>
<organism evidence="4 5">
    <name type="scientific">Haloglomus irregulare</name>
    <dbReference type="NCBI Taxonomy" id="2234134"/>
    <lineage>
        <taxon>Archaea</taxon>
        <taxon>Methanobacteriati</taxon>
        <taxon>Methanobacteriota</taxon>
        <taxon>Stenosarchaea group</taxon>
        <taxon>Halobacteria</taxon>
        <taxon>Halobacteriales</taxon>
        <taxon>Natronomonadaceae</taxon>
        <taxon>Haloglomus</taxon>
    </lineage>
</organism>
<dbReference type="PANTHER" id="PTHR43855">
    <property type="entry name" value="THIOSULFATE SULFURTRANSFERASE"/>
    <property type="match status" value="1"/>
</dbReference>
<dbReference type="InterPro" id="IPR051126">
    <property type="entry name" value="Thiosulfate_sulfurtransferase"/>
</dbReference>
<evidence type="ECO:0000313" key="4">
    <source>
        <dbReference type="EMBL" id="TSD08826.1"/>
    </source>
</evidence>
<dbReference type="InterPro" id="IPR001763">
    <property type="entry name" value="Rhodanese-like_dom"/>
</dbReference>
<dbReference type="SUPFAM" id="SSF52821">
    <property type="entry name" value="Rhodanese/Cell cycle control phosphatase"/>
    <property type="match status" value="2"/>
</dbReference>
<sequence>MTPQAYSDDVLVSSEWVRDRLDRFEGPDPEYRLLEVDLNTDFYDRGHVPGAVSVDWTVDLQADDYRDFVDTESFAEVFGERGIDTDTTVVVYGDDANWFATHLYWLCTYYGHADVRVMNGGWEHWMEEEYPTTTAAPSTPTLEYSIRNCDESVRAYRDDVLNIIGTETTFVDVRMPEEYRSELTAPPGYNEAAQRGGHIPDAENVLWADNMRSDRLFKSPFKLREMYAGYGIGPETEVITYCRIGERSSVAWFVLTQLLGYEDVRNYDGSWAEWGNMIGVPIEHGA</sequence>
<accession>A0A554MUM8</accession>
<dbReference type="InParanoid" id="A0A554MUM8"/>
<dbReference type="Proteomes" id="UP000319894">
    <property type="component" value="Unassembled WGS sequence"/>
</dbReference>
<dbReference type="PANTHER" id="PTHR43855:SF1">
    <property type="entry name" value="THIOSULFATE SULFURTRANSFERASE"/>
    <property type="match status" value="1"/>
</dbReference>